<dbReference type="AlphaFoldDB" id="A0A4R2HJV2"/>
<evidence type="ECO:0008006" key="4">
    <source>
        <dbReference type="Google" id="ProtNLM"/>
    </source>
</evidence>
<accession>A0A4R2HJV2</accession>
<evidence type="ECO:0000313" key="3">
    <source>
        <dbReference type="Proteomes" id="UP000294508"/>
    </source>
</evidence>
<keyword evidence="1" id="KW-0732">Signal</keyword>
<evidence type="ECO:0000256" key="1">
    <source>
        <dbReference type="SAM" id="SignalP"/>
    </source>
</evidence>
<dbReference type="Proteomes" id="UP000294508">
    <property type="component" value="Unassembled WGS sequence"/>
</dbReference>
<gene>
    <name evidence="2" type="ORF">EV652_105301</name>
</gene>
<protein>
    <recommendedName>
        <fullName evidence="4">Fibronectin type-III domain-containing protein</fullName>
    </recommendedName>
</protein>
<sequence>MLAVGLAVLFGTTALTACQTDPMPADVTVAWAGDGQPAVQVSWKDDNAPNRITIEGVLSSSPSYVKYVGAGEPNTWEIPTSAFPPDGNYRVAVAKGTSQGGVTSKLARSEVFDTDGPVRPGAASATPMGRGVLMTWSVPVAPQDFTPNDPMDVKGPKTQRYVPMVGRPGGMMGPIGPGTTSTRQLIKSLQPPYLFQLQAQNEWSARIGGEVLGLTSSINAAVPALAQFSVPVHIRGRVVMQEVVCEAETPCVQRRATPAGVPVVVLTQVTPGARWTPAARGSTTAGGHYDIPMVNGPSRPYKISVPAYSRVGVLTGTSSSRPAYTKSVVRVATAGFVGGPAKRRGDNTLVYTTVKPAMNTTAILQSWNRQTKKWVNLKAVPLRNGQASLLFKASQAGAFAYRFVIPGAMMFGRPMGGTTTPLLPLNVR</sequence>
<comment type="caution">
    <text evidence="2">The sequence shown here is derived from an EMBL/GenBank/DDBJ whole genome shotgun (WGS) entry which is preliminary data.</text>
</comment>
<reference evidence="2 3" key="1">
    <citation type="journal article" date="2015" name="Stand. Genomic Sci.">
        <title>Genomic Encyclopedia of Bacterial and Archaeal Type Strains, Phase III: the genomes of soil and plant-associated and newly described type strains.</title>
        <authorList>
            <person name="Whitman W.B."/>
            <person name="Woyke T."/>
            <person name="Klenk H.P."/>
            <person name="Zhou Y."/>
            <person name="Lilburn T.G."/>
            <person name="Beck B.J."/>
            <person name="De Vos P."/>
            <person name="Vandamme P."/>
            <person name="Eisen J.A."/>
            <person name="Garrity G."/>
            <person name="Hugenholtz P."/>
            <person name="Kyrpides N.C."/>
        </authorList>
    </citation>
    <scope>NUCLEOTIDE SEQUENCE [LARGE SCALE GENOMIC DNA]</scope>
    <source>
        <strain evidence="2 3">VKM Ac-2572</strain>
    </source>
</reference>
<keyword evidence="3" id="KW-1185">Reference proteome</keyword>
<proteinExistence type="predicted"/>
<feature type="signal peptide" evidence="1">
    <location>
        <begin position="1"/>
        <end position="17"/>
    </location>
</feature>
<dbReference type="EMBL" id="SLWN01000005">
    <property type="protein sequence ID" value="TCO30307.1"/>
    <property type="molecule type" value="Genomic_DNA"/>
</dbReference>
<name>A0A4R2HJV2_9ACTN</name>
<dbReference type="RefSeq" id="WP_242001836.1">
    <property type="nucleotide sequence ID" value="NZ_SLWN01000005.1"/>
</dbReference>
<feature type="chain" id="PRO_5039517802" description="Fibronectin type-III domain-containing protein" evidence="1">
    <location>
        <begin position="18"/>
        <end position="428"/>
    </location>
</feature>
<evidence type="ECO:0000313" key="2">
    <source>
        <dbReference type="EMBL" id="TCO30307.1"/>
    </source>
</evidence>
<organism evidence="2 3">
    <name type="scientific">Kribbella steppae</name>
    <dbReference type="NCBI Taxonomy" id="2512223"/>
    <lineage>
        <taxon>Bacteria</taxon>
        <taxon>Bacillati</taxon>
        <taxon>Actinomycetota</taxon>
        <taxon>Actinomycetes</taxon>
        <taxon>Propionibacteriales</taxon>
        <taxon>Kribbellaceae</taxon>
        <taxon>Kribbella</taxon>
    </lineage>
</organism>